<dbReference type="AlphaFoldDB" id="A0A8S2EX87"/>
<evidence type="ECO:0000313" key="1">
    <source>
        <dbReference type="EMBL" id="CAF1263045.1"/>
    </source>
</evidence>
<evidence type="ECO:0000313" key="3">
    <source>
        <dbReference type="Proteomes" id="UP000677228"/>
    </source>
</evidence>
<name>A0A8S2EX87_9BILA</name>
<feature type="non-terminal residue" evidence="1">
    <location>
        <position position="1"/>
    </location>
</feature>
<accession>A0A8S2EX87</accession>
<dbReference type="EMBL" id="CAJOBA010038947">
    <property type="protein sequence ID" value="CAF4069491.1"/>
    <property type="molecule type" value="Genomic_DNA"/>
</dbReference>
<dbReference type="Proteomes" id="UP000682733">
    <property type="component" value="Unassembled WGS sequence"/>
</dbReference>
<protein>
    <submittedName>
        <fullName evidence="1">Uncharacterized protein</fullName>
    </submittedName>
</protein>
<reference evidence="1" key="1">
    <citation type="submission" date="2021-02" db="EMBL/GenBank/DDBJ databases">
        <authorList>
            <person name="Nowell W R."/>
        </authorList>
    </citation>
    <scope>NUCLEOTIDE SEQUENCE</scope>
</reference>
<dbReference type="EMBL" id="CAJNOK010017388">
    <property type="protein sequence ID" value="CAF1263045.1"/>
    <property type="molecule type" value="Genomic_DNA"/>
</dbReference>
<sequence length="105" mass="12667">ADMSSKEIEAYERQYKFFIPSFTSTSKTQPFLRNTVFHIDIRHEWNKFCVEIDSTMSKYDENEILLSCYNIYEYQRSEMVNGVRYLKMGLLNYDTNYDIETNQII</sequence>
<evidence type="ECO:0000313" key="2">
    <source>
        <dbReference type="EMBL" id="CAF4069491.1"/>
    </source>
</evidence>
<proteinExistence type="predicted"/>
<gene>
    <name evidence="1" type="ORF">OVA965_LOCUS26824</name>
    <name evidence="2" type="ORF">TMI583_LOCUS27566</name>
</gene>
<dbReference type="Proteomes" id="UP000677228">
    <property type="component" value="Unassembled WGS sequence"/>
</dbReference>
<comment type="caution">
    <text evidence="1">The sequence shown here is derived from an EMBL/GenBank/DDBJ whole genome shotgun (WGS) entry which is preliminary data.</text>
</comment>
<organism evidence="1 3">
    <name type="scientific">Didymodactylos carnosus</name>
    <dbReference type="NCBI Taxonomy" id="1234261"/>
    <lineage>
        <taxon>Eukaryota</taxon>
        <taxon>Metazoa</taxon>
        <taxon>Spiralia</taxon>
        <taxon>Gnathifera</taxon>
        <taxon>Rotifera</taxon>
        <taxon>Eurotatoria</taxon>
        <taxon>Bdelloidea</taxon>
        <taxon>Philodinida</taxon>
        <taxon>Philodinidae</taxon>
        <taxon>Didymodactylos</taxon>
    </lineage>
</organism>